<dbReference type="Pfam" id="PF00375">
    <property type="entry name" value="SDF"/>
    <property type="match status" value="1"/>
</dbReference>
<feature type="transmembrane region" description="Helical" evidence="9">
    <location>
        <begin position="16"/>
        <end position="36"/>
    </location>
</feature>
<dbReference type="PANTHER" id="PTHR42865">
    <property type="entry name" value="PROTON/GLUTAMATE-ASPARTATE SYMPORTER"/>
    <property type="match status" value="1"/>
</dbReference>
<feature type="transmembrane region" description="Helical" evidence="9">
    <location>
        <begin position="90"/>
        <end position="112"/>
    </location>
</feature>
<dbReference type="OrthoDB" id="9766690at2"/>
<organism evidence="10 11">
    <name type="scientific">Campylobacter sputorum subsp. sputorum</name>
    <dbReference type="NCBI Taxonomy" id="32024"/>
    <lineage>
        <taxon>Bacteria</taxon>
        <taxon>Pseudomonadati</taxon>
        <taxon>Campylobacterota</taxon>
        <taxon>Epsilonproteobacteria</taxon>
        <taxon>Campylobacterales</taxon>
        <taxon>Campylobacteraceae</taxon>
        <taxon>Campylobacter</taxon>
    </lineage>
</organism>
<dbReference type="Gene3D" id="1.10.3860.10">
    <property type="entry name" value="Sodium:dicarboxylate symporter"/>
    <property type="match status" value="1"/>
</dbReference>
<evidence type="ECO:0000256" key="8">
    <source>
        <dbReference type="ARBA" id="ARBA00023136"/>
    </source>
</evidence>
<keyword evidence="4 9" id="KW-0812">Transmembrane</keyword>
<dbReference type="Proteomes" id="UP000254920">
    <property type="component" value="Unassembled WGS sequence"/>
</dbReference>
<comment type="subcellular location">
    <subcellularLocation>
        <location evidence="1">Membrane</location>
        <topology evidence="1">Multi-pass membrane protein</topology>
    </subcellularLocation>
</comment>
<dbReference type="GO" id="GO:0005886">
    <property type="term" value="C:plasma membrane"/>
    <property type="evidence" value="ECO:0007669"/>
    <property type="project" value="UniProtKB-SubCell"/>
</dbReference>
<dbReference type="InterPro" id="IPR036458">
    <property type="entry name" value="Na:dicarbo_symporter_sf"/>
</dbReference>
<name>A0A381DH42_9BACT</name>
<evidence type="ECO:0000256" key="1">
    <source>
        <dbReference type="ARBA" id="ARBA00004141"/>
    </source>
</evidence>
<dbReference type="GO" id="GO:0015826">
    <property type="term" value="P:threonine transport"/>
    <property type="evidence" value="ECO:0007669"/>
    <property type="project" value="InterPro"/>
</dbReference>
<evidence type="ECO:0000256" key="3">
    <source>
        <dbReference type="ARBA" id="ARBA00022475"/>
    </source>
</evidence>
<evidence type="ECO:0000256" key="6">
    <source>
        <dbReference type="ARBA" id="ARBA00022970"/>
    </source>
</evidence>
<reference evidence="10 11" key="1">
    <citation type="submission" date="2018-06" db="EMBL/GenBank/DDBJ databases">
        <authorList>
            <consortium name="Pathogen Informatics"/>
            <person name="Doyle S."/>
        </authorList>
    </citation>
    <scope>NUCLEOTIDE SEQUENCE [LARGE SCALE GENOMIC DNA]</scope>
    <source>
        <strain evidence="10 11">NCTC12475</strain>
    </source>
</reference>
<evidence type="ECO:0000256" key="7">
    <source>
        <dbReference type="ARBA" id="ARBA00022989"/>
    </source>
</evidence>
<evidence type="ECO:0000256" key="2">
    <source>
        <dbReference type="ARBA" id="ARBA00022448"/>
    </source>
</evidence>
<evidence type="ECO:0000256" key="5">
    <source>
        <dbReference type="ARBA" id="ARBA00022847"/>
    </source>
</evidence>
<dbReference type="SUPFAM" id="SSF118215">
    <property type="entry name" value="Proton glutamate symport protein"/>
    <property type="match status" value="1"/>
</dbReference>
<dbReference type="GeneID" id="93090616"/>
<keyword evidence="11" id="KW-1185">Reference proteome</keyword>
<dbReference type="GO" id="GO:0015293">
    <property type="term" value="F:symporter activity"/>
    <property type="evidence" value="ECO:0007669"/>
    <property type="project" value="UniProtKB-KW"/>
</dbReference>
<dbReference type="PRINTS" id="PR00173">
    <property type="entry name" value="EDTRNSPORT"/>
</dbReference>
<dbReference type="InterPro" id="IPR001991">
    <property type="entry name" value="Na-dicarboxylate_symporter"/>
</dbReference>
<feature type="transmembrane region" description="Helical" evidence="9">
    <location>
        <begin position="331"/>
        <end position="359"/>
    </location>
</feature>
<dbReference type="EMBL" id="UFVD01000001">
    <property type="protein sequence ID" value="SUX09722.1"/>
    <property type="molecule type" value="Genomic_DNA"/>
</dbReference>
<dbReference type="HAMAP" id="MF_01582">
    <property type="entry name" value="Ser_Thr_transp_SstT"/>
    <property type="match status" value="1"/>
</dbReference>
<feature type="transmembrane region" description="Helical" evidence="9">
    <location>
        <begin position="305"/>
        <end position="325"/>
    </location>
</feature>
<evidence type="ECO:0000256" key="4">
    <source>
        <dbReference type="ARBA" id="ARBA00022692"/>
    </source>
</evidence>
<evidence type="ECO:0000313" key="11">
    <source>
        <dbReference type="Proteomes" id="UP000254920"/>
    </source>
</evidence>
<sequence>MPTLHELFKSYTEKNIVIRILIGMFLGIILALSAKYSDITFLKNFVNFSKLLGDLFITSLKSVAPILVFILVANSILSKNFSNTKGLKKVIQLYLLGTFFGGLTGVVFSYLFPITLNLNIPANINIQNPSSLIAVFQNLLFKMIDNPINALINANYIGILSWAIILGIMLRKSNQSTKHLFGDLADAITKIVKFVIQFAPFGIFGLVCISVYTTGLDVLLSYGKLILLLVFAMLFLALIINPLIVWLYTRKNPYPLVFFCLKESGITAFFTRSSAANIPVNLALSKKLNLDEELYPISIPLGANINMGGASVVIAIMSLCAAFSLGLKPDFASAVLLCLVATIGACGASGVAGGSLMLIPLACSLFGISDDIAMQVIAIGFIIGVIQDSLETAINSSTDILFTAVASYATATKY</sequence>
<keyword evidence="8 9" id="KW-0472">Membrane</keyword>
<feature type="transmembrane region" description="Helical" evidence="9">
    <location>
        <begin position="225"/>
        <end position="248"/>
    </location>
</feature>
<feature type="transmembrane region" description="Helical" evidence="9">
    <location>
        <begin position="150"/>
        <end position="170"/>
    </location>
</feature>
<gene>
    <name evidence="10" type="primary">sstT</name>
    <name evidence="10" type="ORF">NCTC12475_00166</name>
</gene>
<dbReference type="GO" id="GO:0032329">
    <property type="term" value="P:serine transport"/>
    <property type="evidence" value="ECO:0007669"/>
    <property type="project" value="InterPro"/>
</dbReference>
<keyword evidence="2" id="KW-0813">Transport</keyword>
<accession>A0A381DH42</accession>
<dbReference type="STRING" id="32024.GCA_000788295_00085"/>
<feature type="transmembrane region" description="Helical" evidence="9">
    <location>
        <begin position="56"/>
        <end position="78"/>
    </location>
</feature>
<keyword evidence="7 9" id="KW-1133">Transmembrane helix</keyword>
<keyword evidence="5" id="KW-0769">Symport</keyword>
<evidence type="ECO:0000256" key="9">
    <source>
        <dbReference type="SAM" id="Phobius"/>
    </source>
</evidence>
<dbReference type="PANTHER" id="PTHR42865:SF8">
    <property type="entry name" value="SERINE_THREONINE TRANSPORTER SSTT"/>
    <property type="match status" value="1"/>
</dbReference>
<dbReference type="RefSeq" id="WP_089182444.1">
    <property type="nucleotide sequence ID" value="NZ_CP043427.1"/>
</dbReference>
<evidence type="ECO:0000313" key="10">
    <source>
        <dbReference type="EMBL" id="SUX09722.1"/>
    </source>
</evidence>
<dbReference type="InterPro" id="IPR023025">
    <property type="entry name" value="Ser_Thr_transp_SstT"/>
</dbReference>
<dbReference type="NCBIfam" id="NF010151">
    <property type="entry name" value="PRK13628.1"/>
    <property type="match status" value="1"/>
</dbReference>
<protein>
    <submittedName>
        <fullName evidence="10">Serine/threonine transporter SstT</fullName>
    </submittedName>
</protein>
<proteinExistence type="inferred from homology"/>
<keyword evidence="6" id="KW-0029">Amino-acid transport</keyword>
<dbReference type="AlphaFoldDB" id="A0A381DH42"/>
<keyword evidence="3" id="KW-1003">Cell membrane</keyword>
<feature type="transmembrane region" description="Helical" evidence="9">
    <location>
        <begin position="191"/>
        <end position="213"/>
    </location>
</feature>